<evidence type="ECO:0000256" key="5">
    <source>
        <dbReference type="ARBA" id="ARBA00023052"/>
    </source>
</evidence>
<dbReference type="GO" id="GO:0006086">
    <property type="term" value="P:pyruvate decarboxylation to acetyl-CoA"/>
    <property type="evidence" value="ECO:0007669"/>
    <property type="project" value="InterPro"/>
</dbReference>
<comment type="cofactor">
    <cofactor evidence="1 7">
        <name>thiamine diphosphate</name>
        <dbReference type="ChEBI" id="CHEBI:58937"/>
    </cofactor>
</comment>
<dbReference type="PANTHER" id="PTHR11516">
    <property type="entry name" value="PYRUVATE DEHYDROGENASE E1 COMPONENT, ALPHA SUBUNIT BACTERIAL AND ORGANELLAR"/>
    <property type="match status" value="1"/>
</dbReference>
<dbReference type="Gene3D" id="3.40.50.970">
    <property type="match status" value="1"/>
</dbReference>
<dbReference type="InterPro" id="IPR029061">
    <property type="entry name" value="THDP-binding"/>
</dbReference>
<name>D1CDK6_THET1</name>
<evidence type="ECO:0000256" key="2">
    <source>
        <dbReference type="ARBA" id="ARBA00012281"/>
    </source>
</evidence>
<sequence>MAKMETRTENKEQLLELYRKMLLIRHFEERAAQLYTQAYIGGYCHLNVGEEATVVGALTSIREDDYVFTYYREHGHALTLGSDPKAVMAELCGKVTGLSKGRGGSMHLFDKKHRLYGGYGIVGGHLPLAVGAAMAIEYKGEDSIVMCLFGEGATNIGAFHEALNLAKVYHLPVLFFCVNNQYAMGARVDEDSAVPEMWMKACAYNMPAEKVDGMDLFAVREVTQRMVEKVRETREPMFLEAITYRFRGHSMADAGRYRTQEEVKQWMQRDPIHLTARRLEEMGVLDSELKAKIESEVEQEIEEATKFAIESPDPDVSDLYKYVYTEDGE</sequence>
<gene>
    <name evidence="7" type="primary">pdhA</name>
    <name evidence="9" type="ordered locus">Tter_0090</name>
</gene>
<protein>
    <recommendedName>
        <fullName evidence="3 7">Pyruvate dehydrogenase E1 component subunit alpha</fullName>
        <ecNumber evidence="2 7">1.2.4.1</ecNumber>
    </recommendedName>
</protein>
<reference evidence="10" key="1">
    <citation type="journal article" date="2010" name="Stand. Genomic Sci.">
        <title>Complete genome sequence of 'Thermobaculum terrenum' type strain (YNP1).</title>
        <authorList>
            <person name="Kiss H."/>
            <person name="Cleland D."/>
            <person name="Lapidus A."/>
            <person name="Lucas S."/>
            <person name="Glavina Del Rio T."/>
            <person name="Nolan M."/>
            <person name="Tice H."/>
            <person name="Han C."/>
            <person name="Goodwin L."/>
            <person name="Pitluck S."/>
            <person name="Liolios K."/>
            <person name="Ivanova N."/>
            <person name="Mavromatis K."/>
            <person name="Ovchinnikova G."/>
            <person name="Pati A."/>
            <person name="Chen A."/>
            <person name="Palaniappan K."/>
            <person name="Land M."/>
            <person name="Hauser L."/>
            <person name="Chang Y."/>
            <person name="Jeffries C."/>
            <person name="Lu M."/>
            <person name="Brettin T."/>
            <person name="Detter J."/>
            <person name="Goker M."/>
            <person name="Tindall B."/>
            <person name="Beck B."/>
            <person name="McDermott T."/>
            <person name="Woyke T."/>
            <person name="Bristow J."/>
            <person name="Eisen J."/>
            <person name="Markowitz V."/>
            <person name="Hugenholtz P."/>
            <person name="Kyrpides N."/>
            <person name="Klenk H."/>
            <person name="Cheng J."/>
        </authorList>
    </citation>
    <scope>NUCLEOTIDE SEQUENCE [LARGE SCALE GENOMIC DNA]</scope>
    <source>
        <strain evidence="10">ATCC BAA-798 / YNP1</strain>
    </source>
</reference>
<dbReference type="InterPro" id="IPR017597">
    <property type="entry name" value="Pyrv_DH_E1_asu_subgrp-y"/>
</dbReference>
<dbReference type="SUPFAM" id="SSF52518">
    <property type="entry name" value="Thiamin diphosphate-binding fold (THDP-binding)"/>
    <property type="match status" value="1"/>
</dbReference>
<evidence type="ECO:0000256" key="3">
    <source>
        <dbReference type="ARBA" id="ARBA00014159"/>
    </source>
</evidence>
<keyword evidence="4 7" id="KW-0560">Oxidoreductase</keyword>
<dbReference type="KEGG" id="ttr:Tter_0090"/>
<dbReference type="eggNOG" id="COG1071">
    <property type="taxonomic scope" value="Bacteria"/>
</dbReference>
<dbReference type="GO" id="GO:0004739">
    <property type="term" value="F:pyruvate dehydrogenase (acetyl-transferring) activity"/>
    <property type="evidence" value="ECO:0007669"/>
    <property type="project" value="UniProtKB-UniRule"/>
</dbReference>
<dbReference type="PANTHER" id="PTHR11516:SF60">
    <property type="entry name" value="PYRUVATE DEHYDROGENASE E1 COMPONENT SUBUNIT ALPHA"/>
    <property type="match status" value="1"/>
</dbReference>
<accession>D1CDK6</accession>
<comment type="subunit">
    <text evidence="7">Heterodimer of an alpha and a beta chain.</text>
</comment>
<dbReference type="STRING" id="525904.Tter_0090"/>
<proteinExistence type="predicted"/>
<dbReference type="EMBL" id="CP001825">
    <property type="protein sequence ID" value="ACZ41012.1"/>
    <property type="molecule type" value="Genomic_DNA"/>
</dbReference>
<dbReference type="InterPro" id="IPR001017">
    <property type="entry name" value="DH_E1"/>
</dbReference>
<evidence type="ECO:0000313" key="9">
    <source>
        <dbReference type="EMBL" id="ACZ41012.1"/>
    </source>
</evidence>
<keyword evidence="5 7" id="KW-0786">Thiamine pyrophosphate</keyword>
<dbReference type="Proteomes" id="UP000000323">
    <property type="component" value="Chromosome 1"/>
</dbReference>
<dbReference type="CDD" id="cd02000">
    <property type="entry name" value="TPP_E1_PDC_ADC_BCADC"/>
    <property type="match status" value="1"/>
</dbReference>
<evidence type="ECO:0000259" key="8">
    <source>
        <dbReference type="Pfam" id="PF00676"/>
    </source>
</evidence>
<organism evidence="9 10">
    <name type="scientific">Thermobaculum terrenum (strain ATCC BAA-798 / CCMEE 7001 / YNP1)</name>
    <dbReference type="NCBI Taxonomy" id="525904"/>
    <lineage>
        <taxon>Bacteria</taxon>
        <taxon>Bacillati</taxon>
        <taxon>Chloroflexota</taxon>
        <taxon>Chloroflexia</taxon>
        <taxon>Candidatus Thermobaculales</taxon>
        <taxon>Candidatus Thermobaculaceae</taxon>
        <taxon>Thermobaculum</taxon>
    </lineage>
</organism>
<keyword evidence="6 7" id="KW-0670">Pyruvate</keyword>
<dbReference type="NCBIfam" id="TIGR03182">
    <property type="entry name" value="PDH_E1_alph_y"/>
    <property type="match status" value="1"/>
</dbReference>
<evidence type="ECO:0000313" key="10">
    <source>
        <dbReference type="Proteomes" id="UP000000323"/>
    </source>
</evidence>
<evidence type="ECO:0000256" key="1">
    <source>
        <dbReference type="ARBA" id="ARBA00001964"/>
    </source>
</evidence>
<comment type="catalytic activity">
    <reaction evidence="7">
        <text>N(6)-[(R)-lipoyl]-L-lysyl-[protein] + pyruvate + H(+) = N(6)-[(R)-S(8)-acetyldihydrolipoyl]-L-lysyl-[protein] + CO2</text>
        <dbReference type="Rhea" id="RHEA:19189"/>
        <dbReference type="Rhea" id="RHEA-COMP:10474"/>
        <dbReference type="Rhea" id="RHEA-COMP:10478"/>
        <dbReference type="ChEBI" id="CHEBI:15361"/>
        <dbReference type="ChEBI" id="CHEBI:15378"/>
        <dbReference type="ChEBI" id="CHEBI:16526"/>
        <dbReference type="ChEBI" id="CHEBI:83099"/>
        <dbReference type="ChEBI" id="CHEBI:83111"/>
        <dbReference type="EC" id="1.2.4.1"/>
    </reaction>
</comment>
<dbReference type="InterPro" id="IPR050642">
    <property type="entry name" value="PDH_E1_Alpha_Subunit"/>
</dbReference>
<dbReference type="HOGENOM" id="CLU_029393_5_0_0"/>
<dbReference type="Pfam" id="PF00676">
    <property type="entry name" value="E1_dh"/>
    <property type="match status" value="1"/>
</dbReference>
<feature type="domain" description="Dehydrogenase E1 component" evidence="8">
    <location>
        <begin position="19"/>
        <end position="316"/>
    </location>
</feature>
<dbReference type="AlphaFoldDB" id="D1CDK6"/>
<keyword evidence="10" id="KW-1185">Reference proteome</keyword>
<evidence type="ECO:0000256" key="6">
    <source>
        <dbReference type="ARBA" id="ARBA00023317"/>
    </source>
</evidence>
<evidence type="ECO:0000256" key="7">
    <source>
        <dbReference type="RuleBase" id="RU361139"/>
    </source>
</evidence>
<comment type="function">
    <text evidence="7">The pyruvate dehydrogenase complex catalyzes the overall conversion of pyruvate to acetyl-CoA and CO(2).</text>
</comment>
<evidence type="ECO:0000256" key="4">
    <source>
        <dbReference type="ARBA" id="ARBA00023002"/>
    </source>
</evidence>
<dbReference type="EC" id="1.2.4.1" evidence="2 7"/>